<evidence type="ECO:0000259" key="5">
    <source>
        <dbReference type="Pfam" id="PF00135"/>
    </source>
</evidence>
<accession>A0A2T0R7A9</accession>
<evidence type="ECO:0000313" key="6">
    <source>
        <dbReference type="EMBL" id="PRY17021.1"/>
    </source>
</evidence>
<dbReference type="OrthoDB" id="3199405at2"/>
<evidence type="ECO:0000256" key="4">
    <source>
        <dbReference type="RuleBase" id="RU361235"/>
    </source>
</evidence>
<dbReference type="RefSeq" id="WP_106131531.1">
    <property type="nucleotide sequence ID" value="NZ_PVZG01000056.1"/>
</dbReference>
<sequence>MTVVSTAQGAVRGTSAFFDIPYAAPPTGAARFAAPAPHRPWDGVRDATAFGPNAPQSERKLGDVDMSGYFGDGWHPGEDYLTVNVWTPGTGGSGAPVMVFVHGGGFVAGSNRAAYYDGSAFARDGVVLVTVNYRLGIAGFLDLPGAPANRGLLDVVAALRWVRENIAAFGGDPENVTLFGQSAGATIVGGILATPEATGLFRRAIVQSGSGLGAFSPEQAARVTRAAAGILGVEATAEAFAGLTDEQLVEAASKLPGLDLRTATHTDPLLGLSPFSLVLDVQPADAVTAGAGLLIGANTEEGNLYLIPVGRYDGTTSADVDAVAGLAHPDPERLVTAYRKNRPGATDAELRSAILGDALFGAGTWALTEAHARHSPTWAYEFARRDPRLGATHTIELPYVFGSSDVHDAWVRFARTGDPGWEPFEANHRTTMHIGTAWKQLHDPRGPERVAWS</sequence>
<dbReference type="InterPro" id="IPR029058">
    <property type="entry name" value="AB_hydrolase_fold"/>
</dbReference>
<dbReference type="PROSITE" id="PS01173">
    <property type="entry name" value="LIPASE_GDXG_HIS"/>
    <property type="match status" value="1"/>
</dbReference>
<dbReference type="AlphaFoldDB" id="A0A2T0R7A9"/>
<evidence type="ECO:0000313" key="7">
    <source>
        <dbReference type="Proteomes" id="UP000239209"/>
    </source>
</evidence>
<dbReference type="Gene3D" id="3.40.50.1820">
    <property type="entry name" value="alpha/beta hydrolase"/>
    <property type="match status" value="1"/>
</dbReference>
<dbReference type="InterPro" id="IPR050309">
    <property type="entry name" value="Type-B_Carboxylest/Lipase"/>
</dbReference>
<dbReference type="PROSITE" id="PS00122">
    <property type="entry name" value="CARBOXYLESTERASE_B_1"/>
    <property type="match status" value="1"/>
</dbReference>
<comment type="similarity">
    <text evidence="1 4">Belongs to the type-B carboxylesterase/lipase family.</text>
</comment>
<dbReference type="GO" id="GO:0016787">
    <property type="term" value="F:hydrolase activity"/>
    <property type="evidence" value="ECO:0007669"/>
    <property type="project" value="UniProtKB-KW"/>
</dbReference>
<dbReference type="EMBL" id="PVZG01000056">
    <property type="protein sequence ID" value="PRY17021.1"/>
    <property type="molecule type" value="Genomic_DNA"/>
</dbReference>
<keyword evidence="7" id="KW-1185">Reference proteome</keyword>
<dbReference type="Pfam" id="PF00135">
    <property type="entry name" value="COesterase"/>
    <property type="match status" value="1"/>
</dbReference>
<dbReference type="SUPFAM" id="SSF53474">
    <property type="entry name" value="alpha/beta-Hydrolases"/>
    <property type="match status" value="1"/>
</dbReference>
<evidence type="ECO:0000256" key="3">
    <source>
        <dbReference type="ARBA" id="ARBA00022801"/>
    </source>
</evidence>
<dbReference type="EC" id="3.1.1.-" evidence="4"/>
<keyword evidence="3 4" id="KW-0378">Hydrolase</keyword>
<evidence type="ECO:0000256" key="2">
    <source>
        <dbReference type="ARBA" id="ARBA00010515"/>
    </source>
</evidence>
<name>A0A2T0R7A9_9ACTN</name>
<comment type="similarity">
    <text evidence="2">Belongs to the 'GDXG' lipolytic enzyme family.</text>
</comment>
<dbReference type="PANTHER" id="PTHR11559">
    <property type="entry name" value="CARBOXYLESTERASE"/>
    <property type="match status" value="1"/>
</dbReference>
<evidence type="ECO:0000256" key="1">
    <source>
        <dbReference type="ARBA" id="ARBA00005964"/>
    </source>
</evidence>
<protein>
    <recommendedName>
        <fullName evidence="4">Carboxylic ester hydrolase</fullName>
        <ecNumber evidence="4">3.1.1.-</ecNumber>
    </recommendedName>
</protein>
<proteinExistence type="inferred from homology"/>
<reference evidence="6 7" key="1">
    <citation type="submission" date="2018-03" db="EMBL/GenBank/DDBJ databases">
        <title>Genomic Encyclopedia of Archaeal and Bacterial Type Strains, Phase II (KMG-II): from individual species to whole genera.</title>
        <authorList>
            <person name="Goeker M."/>
        </authorList>
    </citation>
    <scope>NUCLEOTIDE SEQUENCE [LARGE SCALE GENOMIC DNA]</scope>
    <source>
        <strain evidence="6 7">DSM 45348</strain>
    </source>
</reference>
<dbReference type="Proteomes" id="UP000239209">
    <property type="component" value="Unassembled WGS sequence"/>
</dbReference>
<feature type="domain" description="Carboxylesterase type B" evidence="5">
    <location>
        <begin position="10"/>
        <end position="438"/>
    </location>
</feature>
<gene>
    <name evidence="6" type="ORF">CLV70_1567</name>
</gene>
<comment type="caution">
    <text evidence="6">The sequence shown here is derived from an EMBL/GenBank/DDBJ whole genome shotgun (WGS) entry which is preliminary data.</text>
</comment>
<dbReference type="InterPro" id="IPR019826">
    <property type="entry name" value="Carboxylesterase_B_AS"/>
</dbReference>
<organism evidence="6 7">
    <name type="scientific">Pseudosporangium ferrugineum</name>
    <dbReference type="NCBI Taxonomy" id="439699"/>
    <lineage>
        <taxon>Bacteria</taxon>
        <taxon>Bacillati</taxon>
        <taxon>Actinomycetota</taxon>
        <taxon>Actinomycetes</taxon>
        <taxon>Micromonosporales</taxon>
        <taxon>Micromonosporaceae</taxon>
        <taxon>Pseudosporangium</taxon>
    </lineage>
</organism>
<dbReference type="InterPro" id="IPR002018">
    <property type="entry name" value="CarbesteraseB"/>
</dbReference>
<dbReference type="InterPro" id="IPR002168">
    <property type="entry name" value="Lipase_GDXG_HIS_AS"/>
</dbReference>